<dbReference type="RefSeq" id="WP_002972701.1">
    <property type="nucleotide sequence ID" value="NZ_AOGW02000006.1"/>
</dbReference>
<gene>
    <name evidence="1" type="ORF">LEP1GSC203_3369</name>
</gene>
<dbReference type="AlphaFoldDB" id="N1VT88"/>
<organism evidence="1 2">
    <name type="scientific">Leptospira terpstrae serovar Hualin str. LT 11-33 = ATCC 700639</name>
    <dbReference type="NCBI Taxonomy" id="1257025"/>
    <lineage>
        <taxon>Bacteria</taxon>
        <taxon>Pseudomonadati</taxon>
        <taxon>Spirochaetota</taxon>
        <taxon>Spirochaetia</taxon>
        <taxon>Leptospirales</taxon>
        <taxon>Leptospiraceae</taxon>
        <taxon>Leptospira</taxon>
    </lineage>
</organism>
<dbReference type="NCBIfam" id="NF047480">
    <property type="entry name" value="Lepto_Lp29"/>
    <property type="match status" value="1"/>
</dbReference>
<sequence>MKKLLLILFTLIGCSSYESYTIPDSKFTKITPEKRIALIGFLPYDYQLRKNRHGDEVRASATVDYEKSMKPLFLDGKDIELYTSKSGNSQITRDNCIDFVYAYINVVKDSGKDELRKFIDFELTPDISKTKCIVKSENVDFYILGIPGKPLNPWRDYDESFLGFFKSALSVLTFFIYPTKKVEPVNATFNVYDSKLNLIDKFDYKKQVIITTSWWFNLNLNNNKVSKDIAHSITQSQENITKEFSYDFNEKYRKK</sequence>
<evidence type="ECO:0000313" key="2">
    <source>
        <dbReference type="Proteomes" id="UP000012371"/>
    </source>
</evidence>
<dbReference type="EMBL" id="AOGW02000006">
    <property type="protein sequence ID" value="EMY62939.1"/>
    <property type="molecule type" value="Genomic_DNA"/>
</dbReference>
<dbReference type="Proteomes" id="UP000012371">
    <property type="component" value="Unassembled WGS sequence"/>
</dbReference>
<dbReference type="OrthoDB" id="324416at2"/>
<evidence type="ECO:0008006" key="3">
    <source>
        <dbReference type="Google" id="ProtNLM"/>
    </source>
</evidence>
<comment type="caution">
    <text evidence="1">The sequence shown here is derived from an EMBL/GenBank/DDBJ whole genome shotgun (WGS) entry which is preliminary data.</text>
</comment>
<protein>
    <recommendedName>
        <fullName evidence="3">Lipoprotein</fullName>
    </recommendedName>
</protein>
<dbReference type="STRING" id="1257025.LEP1GSC203_3369"/>
<name>N1VT88_9LEPT</name>
<accession>N1VT88</accession>
<reference evidence="1" key="1">
    <citation type="submission" date="2013-03" db="EMBL/GenBank/DDBJ databases">
        <authorList>
            <person name="Harkins D.M."/>
            <person name="Durkin A.S."/>
            <person name="Brinkac L.M."/>
            <person name="Haft D.H."/>
            <person name="Selengut J.D."/>
            <person name="Sanka R."/>
            <person name="DePew J."/>
            <person name="Purushe J."/>
            <person name="Hartskeerl R.A."/>
            <person name="Ahmed A."/>
            <person name="van der Linden H."/>
            <person name="Goris M.G.A."/>
            <person name="Vinetz J.M."/>
            <person name="Sutton G.G."/>
            <person name="Nierman W.C."/>
            <person name="Fouts D.E."/>
        </authorList>
    </citation>
    <scope>NUCLEOTIDE SEQUENCE [LARGE SCALE GENOMIC DNA]</scope>
    <source>
        <strain evidence="1">LT 11-33</strain>
    </source>
</reference>
<keyword evidence="2" id="KW-1185">Reference proteome</keyword>
<proteinExistence type="predicted"/>
<evidence type="ECO:0000313" key="1">
    <source>
        <dbReference type="EMBL" id="EMY62939.1"/>
    </source>
</evidence>